<sequence>MDHLEAIVMLNNIINPKFIEKIIPLIDEKSKEKLEIRKGVDEDVRNVKGYGLTLNSPTNIFYWNFIKSEIEKIYSHYKFKFPFMASNKINQIDLLKYDIGGKYDLHTDDYSTTSRQLSVIMNLNNEYEGGDLIFTDQKRNELKRYNLNKGSIVFFPSNFL</sequence>
<dbReference type="InterPro" id="IPR044862">
    <property type="entry name" value="Pro_4_hyd_alph_FE2OG_OXY"/>
</dbReference>
<dbReference type="Pfam" id="PF13640">
    <property type="entry name" value="2OG-FeII_Oxy_3"/>
    <property type="match status" value="1"/>
</dbReference>
<feature type="non-terminal residue" evidence="2">
    <location>
        <position position="160"/>
    </location>
</feature>
<accession>X1D023</accession>
<evidence type="ECO:0000259" key="1">
    <source>
        <dbReference type="Pfam" id="PF13640"/>
    </source>
</evidence>
<comment type="caution">
    <text evidence="2">The sequence shown here is derived from an EMBL/GenBank/DDBJ whole genome shotgun (WGS) entry which is preliminary data.</text>
</comment>
<evidence type="ECO:0000313" key="2">
    <source>
        <dbReference type="EMBL" id="GAG89831.1"/>
    </source>
</evidence>
<organism evidence="2">
    <name type="scientific">marine sediment metagenome</name>
    <dbReference type="NCBI Taxonomy" id="412755"/>
    <lineage>
        <taxon>unclassified sequences</taxon>
        <taxon>metagenomes</taxon>
        <taxon>ecological metagenomes</taxon>
    </lineage>
</organism>
<feature type="domain" description="Prolyl 4-hydroxylase alpha subunit Fe(2+) 2OG dioxygenase" evidence="1">
    <location>
        <begin position="94"/>
        <end position="158"/>
    </location>
</feature>
<dbReference type="EMBL" id="BART01010655">
    <property type="protein sequence ID" value="GAG89831.1"/>
    <property type="molecule type" value="Genomic_DNA"/>
</dbReference>
<dbReference type="Gene3D" id="2.60.120.620">
    <property type="entry name" value="q2cbj1_9rhob like domain"/>
    <property type="match status" value="1"/>
</dbReference>
<dbReference type="AlphaFoldDB" id="X1D023"/>
<name>X1D023_9ZZZZ</name>
<proteinExistence type="predicted"/>
<reference evidence="2" key="1">
    <citation type="journal article" date="2014" name="Front. Microbiol.">
        <title>High frequency of phylogenetically diverse reductive dehalogenase-homologous genes in deep subseafloor sedimentary metagenomes.</title>
        <authorList>
            <person name="Kawai M."/>
            <person name="Futagami T."/>
            <person name="Toyoda A."/>
            <person name="Takaki Y."/>
            <person name="Nishi S."/>
            <person name="Hori S."/>
            <person name="Arai W."/>
            <person name="Tsubouchi T."/>
            <person name="Morono Y."/>
            <person name="Uchiyama I."/>
            <person name="Ito T."/>
            <person name="Fujiyama A."/>
            <person name="Inagaki F."/>
            <person name="Takami H."/>
        </authorList>
    </citation>
    <scope>NUCLEOTIDE SEQUENCE</scope>
    <source>
        <strain evidence="2">Expedition CK06-06</strain>
    </source>
</reference>
<gene>
    <name evidence="2" type="ORF">S01H4_23066</name>
</gene>
<protein>
    <recommendedName>
        <fullName evidence="1">Prolyl 4-hydroxylase alpha subunit Fe(2+) 2OG dioxygenase domain-containing protein</fullName>
    </recommendedName>
</protein>